<dbReference type="GO" id="GO:0003700">
    <property type="term" value="F:DNA-binding transcription factor activity"/>
    <property type="evidence" value="ECO:0007669"/>
    <property type="project" value="InterPro"/>
</dbReference>
<keyword evidence="3" id="KW-0804">Transcription</keyword>
<dbReference type="Gene3D" id="1.20.120.530">
    <property type="entry name" value="GntR ligand-binding domain-like"/>
    <property type="match status" value="1"/>
</dbReference>
<evidence type="ECO:0000313" key="7">
    <source>
        <dbReference type="Proteomes" id="UP000677265"/>
    </source>
</evidence>
<evidence type="ECO:0000313" key="5">
    <source>
        <dbReference type="EMBL" id="MBS4186435.1"/>
    </source>
</evidence>
<dbReference type="SMART" id="SM00895">
    <property type="entry name" value="FCD"/>
    <property type="match status" value="1"/>
</dbReference>
<organism evidence="5">
    <name type="scientific">Neobacillus citreus</name>
    <dbReference type="NCBI Taxonomy" id="2833578"/>
    <lineage>
        <taxon>Bacteria</taxon>
        <taxon>Bacillati</taxon>
        <taxon>Bacillota</taxon>
        <taxon>Bacilli</taxon>
        <taxon>Bacillales</taxon>
        <taxon>Bacillaceae</taxon>
        <taxon>Neobacillus</taxon>
    </lineage>
</organism>
<dbReference type="RefSeq" id="WP_213146241.1">
    <property type="nucleotide sequence ID" value="NZ_JAGYPE020000005.1"/>
</dbReference>
<name>A0A942T4U2_9BACI</name>
<evidence type="ECO:0000313" key="6">
    <source>
        <dbReference type="EMBL" id="MCH6264840.1"/>
    </source>
</evidence>
<keyword evidence="1" id="KW-0805">Transcription regulation</keyword>
<evidence type="ECO:0000256" key="3">
    <source>
        <dbReference type="ARBA" id="ARBA00023163"/>
    </source>
</evidence>
<dbReference type="SUPFAM" id="SSF46785">
    <property type="entry name" value="Winged helix' DNA-binding domain"/>
    <property type="match status" value="1"/>
</dbReference>
<accession>A0A942T4U2</accession>
<protein>
    <submittedName>
        <fullName evidence="5">GntR family transcriptional regulator</fullName>
    </submittedName>
</protein>
<dbReference type="CDD" id="cd07377">
    <property type="entry name" value="WHTH_GntR"/>
    <property type="match status" value="1"/>
</dbReference>
<dbReference type="PANTHER" id="PTHR43537:SF5">
    <property type="entry name" value="UXU OPERON TRANSCRIPTIONAL REGULATOR"/>
    <property type="match status" value="1"/>
</dbReference>
<dbReference type="GO" id="GO:0003677">
    <property type="term" value="F:DNA binding"/>
    <property type="evidence" value="ECO:0007669"/>
    <property type="project" value="UniProtKB-KW"/>
</dbReference>
<dbReference type="SMART" id="SM00345">
    <property type="entry name" value="HTH_GNTR"/>
    <property type="match status" value="1"/>
</dbReference>
<comment type="caution">
    <text evidence="5">The sequence shown here is derived from an EMBL/GenBank/DDBJ whole genome shotgun (WGS) entry which is preliminary data.</text>
</comment>
<dbReference type="Pfam" id="PF00392">
    <property type="entry name" value="GntR"/>
    <property type="match status" value="1"/>
</dbReference>
<dbReference type="EMBL" id="JAGYPE010000007">
    <property type="protein sequence ID" value="MBS4186435.1"/>
    <property type="molecule type" value="Genomic_DNA"/>
</dbReference>
<dbReference type="Gene3D" id="1.10.10.10">
    <property type="entry name" value="Winged helix-like DNA-binding domain superfamily/Winged helix DNA-binding domain"/>
    <property type="match status" value="1"/>
</dbReference>
<dbReference type="InterPro" id="IPR036390">
    <property type="entry name" value="WH_DNA-bd_sf"/>
</dbReference>
<dbReference type="Proteomes" id="UP000677265">
    <property type="component" value="Unassembled WGS sequence"/>
</dbReference>
<gene>
    <name evidence="6" type="ORF">KHB02_004775</name>
    <name evidence="5" type="ORF">KHB02_34285</name>
</gene>
<proteinExistence type="predicted"/>
<dbReference type="InterPro" id="IPR036388">
    <property type="entry name" value="WH-like_DNA-bd_sf"/>
</dbReference>
<feature type="domain" description="HTH gntR-type" evidence="4">
    <location>
        <begin position="7"/>
        <end position="73"/>
    </location>
</feature>
<evidence type="ECO:0000256" key="1">
    <source>
        <dbReference type="ARBA" id="ARBA00023015"/>
    </source>
</evidence>
<dbReference type="SUPFAM" id="SSF48008">
    <property type="entry name" value="GntR ligand-binding domain-like"/>
    <property type="match status" value="1"/>
</dbReference>
<evidence type="ECO:0000259" key="4">
    <source>
        <dbReference type="PROSITE" id="PS50949"/>
    </source>
</evidence>
<evidence type="ECO:0000256" key="2">
    <source>
        <dbReference type="ARBA" id="ARBA00023125"/>
    </source>
</evidence>
<dbReference type="PROSITE" id="PS50949">
    <property type="entry name" value="HTH_GNTR"/>
    <property type="match status" value="1"/>
</dbReference>
<dbReference type="PANTHER" id="PTHR43537">
    <property type="entry name" value="TRANSCRIPTIONAL REGULATOR, GNTR FAMILY"/>
    <property type="match status" value="1"/>
</dbReference>
<dbReference type="AlphaFoldDB" id="A0A942T4U2"/>
<dbReference type="InterPro" id="IPR011711">
    <property type="entry name" value="GntR_C"/>
</dbReference>
<keyword evidence="7" id="KW-1185">Reference proteome</keyword>
<dbReference type="Pfam" id="PF07729">
    <property type="entry name" value="FCD"/>
    <property type="match status" value="1"/>
</dbReference>
<dbReference type="InterPro" id="IPR000524">
    <property type="entry name" value="Tscrpt_reg_HTH_GntR"/>
</dbReference>
<keyword evidence="2" id="KW-0238">DNA-binding</keyword>
<reference evidence="5" key="1">
    <citation type="submission" date="2021-05" db="EMBL/GenBank/DDBJ databases">
        <title>Novel Bacillus species.</title>
        <authorList>
            <person name="Liu G."/>
        </authorList>
    </citation>
    <scope>NUCLEOTIDE SEQUENCE</scope>
    <source>
        <strain evidence="5 7">FJAT-50051</strain>
    </source>
</reference>
<dbReference type="InterPro" id="IPR008920">
    <property type="entry name" value="TF_FadR/GntR_C"/>
</dbReference>
<sequence>MESIVRDTLNTQIYQILKKRLLEGDYIPGDRLVEAKLAEEFGTSRGPVREALKILIQDELLVQQGNAIHVFSPSTSDMIDIYQVRQQMESLAAKLAAQKIESSELEVLEKIVEETKAAWLKQDKNHVVELSIKFHEMILKASGNRQLISLTNMIRDKVTYLRNSVVREAMQDESPIEEHSRILSALKERDGDKAAEVMLEHIEHDLRALISLYK</sequence>
<dbReference type="EMBL" id="JAGYPE020000005">
    <property type="protein sequence ID" value="MCH6264840.1"/>
    <property type="molecule type" value="Genomic_DNA"/>
</dbReference>